<name>A0A932ZS02_UNCTE</name>
<evidence type="ECO:0000313" key="1">
    <source>
        <dbReference type="EMBL" id="MBI4251007.1"/>
    </source>
</evidence>
<dbReference type="EMBL" id="JACQRX010000041">
    <property type="protein sequence ID" value="MBI4251007.1"/>
    <property type="molecule type" value="Genomic_DNA"/>
</dbReference>
<evidence type="ECO:0008006" key="3">
    <source>
        <dbReference type="Google" id="ProtNLM"/>
    </source>
</evidence>
<accession>A0A932ZS02</accession>
<dbReference type="AlphaFoldDB" id="A0A932ZS02"/>
<gene>
    <name evidence="1" type="ORF">HY618_00975</name>
</gene>
<evidence type="ECO:0000313" key="2">
    <source>
        <dbReference type="Proteomes" id="UP000752292"/>
    </source>
</evidence>
<dbReference type="InterPro" id="IPR029058">
    <property type="entry name" value="AB_hydrolase_fold"/>
</dbReference>
<reference evidence="1" key="1">
    <citation type="submission" date="2020-07" db="EMBL/GenBank/DDBJ databases">
        <title>Huge and variable diversity of episymbiotic CPR bacteria and DPANN archaea in groundwater ecosystems.</title>
        <authorList>
            <person name="He C.Y."/>
            <person name="Keren R."/>
            <person name="Whittaker M."/>
            <person name="Farag I.F."/>
            <person name="Doudna J."/>
            <person name="Cate J.H.D."/>
            <person name="Banfield J.F."/>
        </authorList>
    </citation>
    <scope>NUCLEOTIDE SEQUENCE</scope>
    <source>
        <strain evidence="1">NC_groundwater_1370_Ag_S-0.2um_69_93</strain>
    </source>
</reference>
<dbReference type="Proteomes" id="UP000752292">
    <property type="component" value="Unassembled WGS sequence"/>
</dbReference>
<dbReference type="Gene3D" id="3.40.50.1820">
    <property type="entry name" value="alpha/beta hydrolase"/>
    <property type="match status" value="1"/>
</dbReference>
<organism evidence="1 2">
    <name type="scientific">Tectimicrobiota bacterium</name>
    <dbReference type="NCBI Taxonomy" id="2528274"/>
    <lineage>
        <taxon>Bacteria</taxon>
        <taxon>Pseudomonadati</taxon>
        <taxon>Nitrospinota/Tectimicrobiota group</taxon>
        <taxon>Candidatus Tectimicrobiota</taxon>
    </lineage>
</organism>
<proteinExistence type="predicted"/>
<protein>
    <recommendedName>
        <fullName evidence="3">Alpha/beta hydrolase</fullName>
    </recommendedName>
</protein>
<dbReference type="SUPFAM" id="SSF53474">
    <property type="entry name" value="alpha/beta-Hydrolases"/>
    <property type="match status" value="1"/>
</dbReference>
<comment type="caution">
    <text evidence="1">The sequence shown here is derived from an EMBL/GenBank/DDBJ whole genome shotgun (WGS) entry which is preliminary data.</text>
</comment>
<sequence>MPTVLVAGTWGGFNAGDWWRPGSPFAREAGRNGVRLLAPDDPFRWSTRLDGIIGDNGEWELSGEVLKWYCHAKAPGEPVNLIAHSHGGQVAAYAAARGLRVSTLITIATPVRRDMEPVYSRASGSISGRWVHIHTGRRDRWQWLGGLGDGLLGVRREMPAPARNVLEPGRDHTSLLDPALWTERGWWKLAGEAGS</sequence>